<evidence type="ECO:0000256" key="1">
    <source>
        <dbReference type="SAM" id="SignalP"/>
    </source>
</evidence>
<proteinExistence type="predicted"/>
<reference evidence="4" key="1">
    <citation type="journal article" date="2019" name="Int. J. Syst. Evol. Microbiol.">
        <title>The Global Catalogue of Microorganisms (GCM) 10K type strain sequencing project: providing services to taxonomists for standard genome sequencing and annotation.</title>
        <authorList>
            <consortium name="The Broad Institute Genomics Platform"/>
            <consortium name="The Broad Institute Genome Sequencing Center for Infectious Disease"/>
            <person name="Wu L."/>
            <person name="Ma J."/>
        </authorList>
    </citation>
    <scope>NUCLEOTIDE SEQUENCE [LARGE SCALE GENOMIC DNA]</scope>
    <source>
        <strain evidence="4">JCM 17130</strain>
    </source>
</reference>
<evidence type="ECO:0000313" key="3">
    <source>
        <dbReference type="EMBL" id="MFC5436480.1"/>
    </source>
</evidence>
<dbReference type="Proteomes" id="UP001596013">
    <property type="component" value="Unassembled WGS sequence"/>
</dbReference>
<feature type="signal peptide" evidence="1">
    <location>
        <begin position="1"/>
        <end position="22"/>
    </location>
</feature>
<dbReference type="Gene3D" id="3.40.710.10">
    <property type="entry name" value="DD-peptidase/beta-lactamase superfamily"/>
    <property type="match status" value="1"/>
</dbReference>
<dbReference type="PANTHER" id="PTHR46825:SF9">
    <property type="entry name" value="BETA-LACTAMASE-RELATED DOMAIN-CONTAINING PROTEIN"/>
    <property type="match status" value="1"/>
</dbReference>
<keyword evidence="3" id="KW-0378">Hydrolase</keyword>
<evidence type="ECO:0000259" key="2">
    <source>
        <dbReference type="Pfam" id="PF00144"/>
    </source>
</evidence>
<feature type="chain" id="PRO_5045614022" evidence="1">
    <location>
        <begin position="23"/>
        <end position="557"/>
    </location>
</feature>
<dbReference type="SUPFAM" id="SSF56601">
    <property type="entry name" value="beta-lactamase/transpeptidase-like"/>
    <property type="match status" value="1"/>
</dbReference>
<dbReference type="InterPro" id="IPR050491">
    <property type="entry name" value="AmpC-like"/>
</dbReference>
<dbReference type="InterPro" id="IPR012338">
    <property type="entry name" value="Beta-lactam/transpept-like"/>
</dbReference>
<dbReference type="GO" id="GO:0016787">
    <property type="term" value="F:hydrolase activity"/>
    <property type="evidence" value="ECO:0007669"/>
    <property type="project" value="UniProtKB-KW"/>
</dbReference>
<keyword evidence="1" id="KW-0732">Signal</keyword>
<dbReference type="EC" id="3.-.-.-" evidence="3"/>
<dbReference type="PANTHER" id="PTHR46825">
    <property type="entry name" value="D-ALANYL-D-ALANINE-CARBOXYPEPTIDASE/ENDOPEPTIDASE AMPH"/>
    <property type="match status" value="1"/>
</dbReference>
<evidence type="ECO:0000313" key="4">
    <source>
        <dbReference type="Proteomes" id="UP001596013"/>
    </source>
</evidence>
<gene>
    <name evidence="3" type="ORF">ACFPME_07915</name>
</gene>
<organism evidence="3 4">
    <name type="scientific">Rhodanobacter umsongensis</name>
    <dbReference type="NCBI Taxonomy" id="633153"/>
    <lineage>
        <taxon>Bacteria</taxon>
        <taxon>Pseudomonadati</taxon>
        <taxon>Pseudomonadota</taxon>
        <taxon>Gammaproteobacteria</taxon>
        <taxon>Lysobacterales</taxon>
        <taxon>Rhodanobacteraceae</taxon>
        <taxon>Rhodanobacter</taxon>
    </lineage>
</organism>
<sequence length="557" mass="59937">MRPLLLFVAIATACLPPTSAWAGASATKARVTRYAEHMMGEFYRPDAPGAAILIARGDEILYRGARGLADVKTGTPLTPDSVFRIGSVSKQFAAAGLLKLVEAGKLSLDDPLSKYVPHFPNGEHITVLELLNHTSGVKDYTHIAAWRDGPIEKDLSTAQLIATFKDAKPDFAPGEDWAYDNSGYALVGAVIEAVSGQPWHAYLRSALFEPLGLTHTGYGADPQFAAQQVHGYSLEDGKVVPAKVISMTIPNAAGALVSTVGDLLKWNRALHEGRVLKSETYRRMITPVGKAVEAKYGLGIELATVQGRLMLDHSGGIFGFESMLEYVPGPDISVVVLQNNDSNDDDKGPDMIARKLAAAALGEPYPESTAIAVGATTLKRFEGVYRIDDHNARVLRVVDGKLTAQRTGGQRSILLPIAADEFLYGNGLDRFTVQRDAAGTVTGMRFFANGEPPGVLVARTREPLPSERQEVPLSRAALDRVLGTYAAGEMKMKVFMDGNRLKAQMGRQTPVEIFAESPDRFFMTVVDAALAFAAGKGSPSAVTLSQGGHTMVFRRLL</sequence>
<keyword evidence="4" id="KW-1185">Reference proteome</keyword>
<dbReference type="EMBL" id="JBHSMK010000004">
    <property type="protein sequence ID" value="MFC5436480.1"/>
    <property type="molecule type" value="Genomic_DNA"/>
</dbReference>
<dbReference type="Pfam" id="PF00144">
    <property type="entry name" value="Beta-lactamase"/>
    <property type="match status" value="1"/>
</dbReference>
<dbReference type="RefSeq" id="WP_377303905.1">
    <property type="nucleotide sequence ID" value="NZ_JBHSMK010000004.1"/>
</dbReference>
<protein>
    <submittedName>
        <fullName evidence="3">Serine hydrolase domain-containing protein</fullName>
        <ecNumber evidence="3">3.-.-.-</ecNumber>
    </submittedName>
</protein>
<name>A0ABW0JKJ1_9GAMM</name>
<feature type="domain" description="Beta-lactamase-related" evidence="2">
    <location>
        <begin position="44"/>
        <end position="354"/>
    </location>
</feature>
<comment type="caution">
    <text evidence="3">The sequence shown here is derived from an EMBL/GenBank/DDBJ whole genome shotgun (WGS) entry which is preliminary data.</text>
</comment>
<accession>A0ABW0JKJ1</accession>
<dbReference type="InterPro" id="IPR001466">
    <property type="entry name" value="Beta-lactam-related"/>
</dbReference>